<gene>
    <name evidence="1" type="ORF">BO95DRAFT_505796</name>
</gene>
<keyword evidence="2" id="KW-1185">Reference proteome</keyword>
<reference evidence="1" key="1">
    <citation type="submission" date="2018-02" db="EMBL/GenBank/DDBJ databases">
        <title>The genomes of Aspergillus section Nigri reveals drivers in fungal speciation.</title>
        <authorList>
            <consortium name="DOE Joint Genome Institute"/>
            <person name="Vesth T.C."/>
            <person name="Nybo J."/>
            <person name="Theobald S."/>
            <person name="Brandl J."/>
            <person name="Frisvad J.C."/>
            <person name="Nielsen K.F."/>
            <person name="Lyhne E.K."/>
            <person name="Kogle M.E."/>
            <person name="Kuo A."/>
            <person name="Riley R."/>
            <person name="Clum A."/>
            <person name="Nolan M."/>
            <person name="Lipzen A."/>
            <person name="Salamov A."/>
            <person name="Henrissat B."/>
            <person name="Wiebenga A."/>
            <person name="De vries R.P."/>
            <person name="Grigoriev I.V."/>
            <person name="Mortensen U.H."/>
            <person name="Andersen M.R."/>
            <person name="Baker S.E."/>
        </authorList>
    </citation>
    <scope>NUCLEOTIDE SEQUENCE</scope>
    <source>
        <strain evidence="1">CBS 621.78</strain>
    </source>
</reference>
<proteinExistence type="predicted"/>
<organism evidence="1 2">
    <name type="scientific">Aspergillus brunneoviolaceus CBS 621.78</name>
    <dbReference type="NCBI Taxonomy" id="1450534"/>
    <lineage>
        <taxon>Eukaryota</taxon>
        <taxon>Fungi</taxon>
        <taxon>Dikarya</taxon>
        <taxon>Ascomycota</taxon>
        <taxon>Pezizomycotina</taxon>
        <taxon>Eurotiomycetes</taxon>
        <taxon>Eurotiomycetidae</taxon>
        <taxon>Eurotiales</taxon>
        <taxon>Aspergillaceae</taxon>
        <taxon>Aspergillus</taxon>
        <taxon>Aspergillus subgen. Circumdati</taxon>
    </lineage>
</organism>
<dbReference type="Proteomes" id="UP000249057">
    <property type="component" value="Unassembled WGS sequence"/>
</dbReference>
<evidence type="ECO:0000313" key="1">
    <source>
        <dbReference type="EMBL" id="RAH41863.1"/>
    </source>
</evidence>
<accession>A0ACD1FXW0</accession>
<sequence>MDSSGSDLSSAKYGYDFVVATTQTSINSDLFEFLCSTDMPVNSFCWLADEDGNPTIQKTLDEVISESGGVNPFDIPDGTDTQDDRIKALYEIRFFTGVQLQVGVPPGVDPRSLPPILDLGDDAEKVQFNMFCAKFTVIELQTGYGEGWHVYNPDPGTSWYVQVLVDLKMCDLDKELDTPYFNNHPDLKQDLLSQLENLSDTAFSLQQLLVDLTNSYLGTLPTFPNIPAGSGALDVLNNCFLQMYSKSVDENGLPILSVVANIDDRSPDASQLRLTSFDRQVNPPRDKSGQEIKDPTDAQRDTATLDHLCAIDNHAWPGLSSFTWNWVLPEDVNSMSGIISLNRNLLAQAIHDQLEDQVLSCCIRPVPSIHVHAWKPIPDWGIELYSNQSPDVDEITKEGNPTVKWSYTCTRNSSDSSGLSSGQFNVDDEYTCEVSFKDTNTIVVDQYFHFHMYAESDHTGDSLTIMNKTITDTYSIAVTDSGSLKLKLEDTTSNDTADPTDINGFINFFTGINDAIDKVQDSLQSVVETTLRPTTLDGLQNFIFPGGKVFTYKSPTFSDHQDLNCSITYVDPGSVAQKKFEKQVQEQAQKQVQNKAVLTEGSSGILTHSTSLMLNHVQGEIVSPRKKFQALQMTDGHAMLYAIDTDGLFHAILEQSGTSSTGWQLYDLSTKLIQATFPGATDGTVQTFDVAQSVVDGSISMMVVISSAGSDELFISLQNSNQDPSWASDPTWTHMPFDAVSETIDGLRISGTYFAEVYSPQQYLIVDLDRSESGSTPEITRYYVDPTKSSGRYWMKHDVPVDIEADDYESCVGQVARGRVDGIYTRGSVDSVSQLVYQPVANASGGMGPPAPRRLVVPNSSQGLTSIATARESDSTSPLYNTTDLYAIADDTLYRWPSDAQNDGSTGRELITNSTLLGTSPLRAMTHDGVTTLWGKNASGDVYYLSCATDTLDDPDQWSIPVPILTGIEQMTAYTNMADGGNIIFASGGGQLFMISQATNTSAKTWKAQTIKLAVPPEEKPISFKSWTTNIRVTDAPNGLPSEAVSLALATDSRTPVYLNGIYYLLGPTPVEVETDSRGSLTVVEETEDINAAVLTVWMNGDSTGTVINRMDGPFQQVSSLNSIDALREASFPSDTVAGGVLGSLSSTRLVDPSTSDKDLNTIASRIDTLGTVYGNQTPTQPRPRRAMRVPPSKRVVPSTRFRSSPQFGDPWDDIAIAAGDLFSWLKTGVEAVIGLVEDAATATWHFIATIGEQVYRAILDTVDAVVAAVEWVFNAIKTVIEDIIRFVEFLFDWDDIRRAKEVLAIVTRLYVQHQVDSIPAAKSQFDANIAALQKSLSDWAGITDWSSLGDLAGQTASEGSSDPMQGQTASSRFFADQFQNNAANMSLVDGPAVAADSVDELIQALLGALSDEGEVLSEFYLQLQDLASHISDWSVSHLLQGVVAILAEGLLSSAQSVVDSLMDVLQNMAQSGLSLLDSKLHIPVISDILNAIGIPDISFLDLFAWIAAMGYTVVYKLVEGKAPFPDTAEVQTLISASSWEEVAAMFPTVSATAALSHRTAPKNASVALQKVLYIASHSTAGFMLCVADFVTTFEAECPTGDNPFSVASAVLGIFAAASEAAGDLLTPRDPIDNPAVGVIGDITSGAVIVSKLIFSGPAQKLFGASDSKFSGLAVDDGRATGAIVNTVLVVPALFVSGWHFYELSQKPVDERRAAAIIGEVSNLTSYISRVCYAVAVNDPDEESRLVPIVAMAASNLATGGLQTAEAVVH</sequence>
<name>A0ACD1FXW0_9EURO</name>
<evidence type="ECO:0000313" key="2">
    <source>
        <dbReference type="Proteomes" id="UP000249057"/>
    </source>
</evidence>
<protein>
    <submittedName>
        <fullName evidence="1">Uncharacterized protein</fullName>
    </submittedName>
</protein>
<dbReference type="EMBL" id="KZ825382">
    <property type="protein sequence ID" value="RAH41863.1"/>
    <property type="molecule type" value="Genomic_DNA"/>
</dbReference>